<evidence type="ECO:0000259" key="6">
    <source>
        <dbReference type="PROSITE" id="PS50026"/>
    </source>
</evidence>
<keyword evidence="2" id="KW-0732">Signal</keyword>
<dbReference type="SUPFAM" id="SSF57196">
    <property type="entry name" value="EGF/Laminin"/>
    <property type="match status" value="1"/>
</dbReference>
<keyword evidence="4 5" id="KW-1015">Disulfide bond</keyword>
<dbReference type="GO" id="GO:0005886">
    <property type="term" value="C:plasma membrane"/>
    <property type="evidence" value="ECO:0007669"/>
    <property type="project" value="TreeGrafter"/>
</dbReference>
<dbReference type="SMART" id="SM00181">
    <property type="entry name" value="EGF"/>
    <property type="match status" value="2"/>
</dbReference>
<dbReference type="Proteomes" id="UP000499080">
    <property type="component" value="Unassembled WGS sequence"/>
</dbReference>
<protein>
    <submittedName>
        <fullName evidence="7">Fat-like cadherin-related tumor suppressor</fullName>
    </submittedName>
</protein>
<dbReference type="PANTHER" id="PTHR24049">
    <property type="entry name" value="CRUMBS FAMILY MEMBER"/>
    <property type="match status" value="1"/>
</dbReference>
<dbReference type="PANTHER" id="PTHR24049:SF22">
    <property type="entry name" value="DROSOPHILA CRUMBS HOMOLOG"/>
    <property type="match status" value="1"/>
</dbReference>
<feature type="disulfide bond" evidence="5">
    <location>
        <begin position="70"/>
        <end position="87"/>
    </location>
</feature>
<dbReference type="PROSITE" id="PS00022">
    <property type="entry name" value="EGF_1"/>
    <property type="match status" value="1"/>
</dbReference>
<evidence type="ECO:0000256" key="1">
    <source>
        <dbReference type="ARBA" id="ARBA00022536"/>
    </source>
</evidence>
<feature type="domain" description="EGF-like" evidence="6">
    <location>
        <begin position="61"/>
        <end position="99"/>
    </location>
</feature>
<keyword evidence="1 5" id="KW-0245">EGF-like domain</keyword>
<dbReference type="GO" id="GO:0007157">
    <property type="term" value="P:heterophilic cell-cell adhesion via plasma membrane cell adhesion molecules"/>
    <property type="evidence" value="ECO:0007669"/>
    <property type="project" value="TreeGrafter"/>
</dbReference>
<keyword evidence="3" id="KW-0677">Repeat</keyword>
<dbReference type="AlphaFoldDB" id="A0A4Y1ZKX7"/>
<evidence type="ECO:0000256" key="4">
    <source>
        <dbReference type="ARBA" id="ARBA00023157"/>
    </source>
</evidence>
<dbReference type="InterPro" id="IPR051022">
    <property type="entry name" value="Notch_Cell-Fate_Det"/>
</dbReference>
<comment type="caution">
    <text evidence="7">The sequence shown here is derived from an EMBL/GenBank/DDBJ whole genome shotgun (WGS) entry which is preliminary data.</text>
</comment>
<reference evidence="7 8" key="1">
    <citation type="journal article" date="2019" name="Sci. Rep.">
        <title>Orb-weaving spider Araneus ventricosus genome elucidates the spidroin gene catalogue.</title>
        <authorList>
            <person name="Kono N."/>
            <person name="Nakamura H."/>
            <person name="Ohtoshi R."/>
            <person name="Moran D.A.P."/>
            <person name="Shinohara A."/>
            <person name="Yoshida Y."/>
            <person name="Fujiwara M."/>
            <person name="Mori M."/>
            <person name="Tomita M."/>
            <person name="Arakawa K."/>
        </authorList>
    </citation>
    <scope>NUCLEOTIDE SEQUENCE [LARGE SCALE GENOMIC DNA]</scope>
</reference>
<comment type="caution">
    <text evidence="5">Lacks conserved residue(s) required for the propagation of feature annotation.</text>
</comment>
<evidence type="ECO:0000256" key="2">
    <source>
        <dbReference type="ARBA" id="ARBA00022729"/>
    </source>
</evidence>
<dbReference type="EMBL" id="BGPR01075405">
    <property type="protein sequence ID" value="GBL55192.1"/>
    <property type="molecule type" value="Genomic_DNA"/>
</dbReference>
<name>A0A4Y1ZKX7_ARAVE</name>
<keyword evidence="8" id="KW-1185">Reference proteome</keyword>
<dbReference type="PROSITE" id="PS50026">
    <property type="entry name" value="EGF_3"/>
    <property type="match status" value="1"/>
</dbReference>
<accession>A0A4Y1ZKX7</accession>
<gene>
    <name evidence="7" type="primary">kug_3</name>
    <name evidence="7" type="ORF">AVEN_179284_1</name>
</gene>
<dbReference type="GO" id="GO:0032991">
    <property type="term" value="C:protein-containing complex"/>
    <property type="evidence" value="ECO:0007669"/>
    <property type="project" value="TreeGrafter"/>
</dbReference>
<evidence type="ECO:0000256" key="3">
    <source>
        <dbReference type="ARBA" id="ARBA00022737"/>
    </source>
</evidence>
<evidence type="ECO:0000313" key="8">
    <source>
        <dbReference type="Proteomes" id="UP000499080"/>
    </source>
</evidence>
<dbReference type="InterPro" id="IPR000742">
    <property type="entry name" value="EGF"/>
</dbReference>
<dbReference type="GO" id="GO:0045197">
    <property type="term" value="P:establishment or maintenance of epithelial cell apical/basal polarity"/>
    <property type="evidence" value="ECO:0007669"/>
    <property type="project" value="TreeGrafter"/>
</dbReference>
<evidence type="ECO:0000313" key="7">
    <source>
        <dbReference type="EMBL" id="GBL55192.1"/>
    </source>
</evidence>
<dbReference type="Gene3D" id="2.10.25.10">
    <property type="entry name" value="Laminin"/>
    <property type="match status" value="2"/>
</dbReference>
<proteinExistence type="predicted"/>
<organism evidence="7 8">
    <name type="scientific">Araneus ventricosus</name>
    <name type="common">Orbweaver spider</name>
    <name type="synonym">Epeira ventricosa</name>
    <dbReference type="NCBI Taxonomy" id="182803"/>
    <lineage>
        <taxon>Eukaryota</taxon>
        <taxon>Metazoa</taxon>
        <taxon>Ecdysozoa</taxon>
        <taxon>Arthropoda</taxon>
        <taxon>Chelicerata</taxon>
        <taxon>Arachnida</taxon>
        <taxon>Araneae</taxon>
        <taxon>Araneomorphae</taxon>
        <taxon>Entelegynae</taxon>
        <taxon>Araneoidea</taxon>
        <taxon>Araneidae</taxon>
        <taxon>Araneus</taxon>
    </lineage>
</organism>
<dbReference type="OrthoDB" id="283575at2759"/>
<feature type="disulfide bond" evidence="5">
    <location>
        <begin position="89"/>
        <end position="98"/>
    </location>
</feature>
<evidence type="ECO:0000256" key="5">
    <source>
        <dbReference type="PROSITE-ProRule" id="PRU00076"/>
    </source>
</evidence>
<sequence length="138" mass="15273">MEDRCTKDRCVNGECVDLIILDKAFAISITTDAMSYVCPQHYRKLECACEPGFGGPQCELAVNECSRRPCPSYRICHPEVTVLGYICKCPEGKTGSLCDRDKGALCKGSDCYDASLPNDQSKFDESWYTGSSLANLKY</sequence>